<gene>
    <name evidence="5" type="ORF">IFJ97_04915</name>
</gene>
<reference evidence="5 6" key="1">
    <citation type="submission" date="2020-08" db="EMBL/GenBank/DDBJ databases">
        <title>Acidobacteriota in marine sediments use diverse sulfur dissimilation pathways.</title>
        <authorList>
            <person name="Wasmund K."/>
        </authorList>
    </citation>
    <scope>NUCLEOTIDE SEQUENCE [LARGE SCALE GENOMIC DNA]</scope>
    <source>
        <strain evidence="5">MAG AM3-A</strain>
    </source>
</reference>
<dbReference type="GO" id="GO:0004324">
    <property type="term" value="F:ferredoxin-NADP+ reductase activity"/>
    <property type="evidence" value="ECO:0007669"/>
    <property type="project" value="UniProtKB-EC"/>
</dbReference>
<feature type="domain" description="FAD-binding FR-type" evidence="4">
    <location>
        <begin position="3"/>
        <end position="122"/>
    </location>
</feature>
<dbReference type="PANTHER" id="PTHR47878:SF2">
    <property type="entry name" value="OXIDOREDUCTASE FAD_NAD(P)-BINDING DOMAIN PROTEIN"/>
    <property type="match status" value="1"/>
</dbReference>
<evidence type="ECO:0000256" key="2">
    <source>
        <dbReference type="ARBA" id="ARBA00013223"/>
    </source>
</evidence>
<dbReference type="Gene3D" id="2.40.30.10">
    <property type="entry name" value="Translation factors"/>
    <property type="match status" value="1"/>
</dbReference>
<dbReference type="PANTHER" id="PTHR47878">
    <property type="entry name" value="OXIDOREDUCTASE FAD/NAD(P)-BINDING DOMAIN PROTEIN"/>
    <property type="match status" value="1"/>
</dbReference>
<dbReference type="InterPro" id="IPR039261">
    <property type="entry name" value="FNR_nucleotide-bd"/>
</dbReference>
<dbReference type="EC" id="1.18.1.2" evidence="2"/>
<dbReference type="GO" id="GO:0000166">
    <property type="term" value="F:nucleotide binding"/>
    <property type="evidence" value="ECO:0007669"/>
    <property type="project" value="UniProtKB-KW"/>
</dbReference>
<dbReference type="Gene3D" id="3.40.50.80">
    <property type="entry name" value="Nucleotide-binding domain of ferredoxin-NADP reductase (FNR) module"/>
    <property type="match status" value="1"/>
</dbReference>
<evidence type="ECO:0000256" key="3">
    <source>
        <dbReference type="ARBA" id="ARBA00022741"/>
    </source>
</evidence>
<organism evidence="5 6">
    <name type="scientific">Candidatus Sulfomarinibacter kjeldsenii</name>
    <dbReference type="NCBI Taxonomy" id="2885994"/>
    <lineage>
        <taxon>Bacteria</taxon>
        <taxon>Pseudomonadati</taxon>
        <taxon>Acidobacteriota</taxon>
        <taxon>Thermoanaerobaculia</taxon>
        <taxon>Thermoanaerobaculales</taxon>
        <taxon>Candidatus Sulfomarinibacteraceae</taxon>
        <taxon>Candidatus Sulfomarinibacter</taxon>
    </lineage>
</organism>
<proteinExistence type="inferred from homology"/>
<comment type="caution">
    <text evidence="5">The sequence shown here is derived from an EMBL/GenBank/DDBJ whole genome shotgun (WGS) entry which is preliminary data.</text>
</comment>
<dbReference type="Proteomes" id="UP000598633">
    <property type="component" value="Unassembled WGS sequence"/>
</dbReference>
<dbReference type="PRINTS" id="PR00371">
    <property type="entry name" value="FPNCR"/>
</dbReference>
<dbReference type="InterPro" id="IPR017938">
    <property type="entry name" value="Riboflavin_synthase-like_b-brl"/>
</dbReference>
<evidence type="ECO:0000256" key="1">
    <source>
        <dbReference type="ARBA" id="ARBA00008312"/>
    </source>
</evidence>
<dbReference type="SUPFAM" id="SSF63380">
    <property type="entry name" value="Riboflavin synthase domain-like"/>
    <property type="match status" value="1"/>
</dbReference>
<dbReference type="AlphaFoldDB" id="A0A8J6XZT3"/>
<dbReference type="CDD" id="cd06195">
    <property type="entry name" value="FNR1"/>
    <property type="match status" value="1"/>
</dbReference>
<evidence type="ECO:0000313" key="6">
    <source>
        <dbReference type="Proteomes" id="UP000598633"/>
    </source>
</evidence>
<comment type="similarity">
    <text evidence="1">Belongs to the ferredoxin--NADP reductase type 1 family.</text>
</comment>
<accession>A0A8J6XZT3</accession>
<dbReference type="InterPro" id="IPR017927">
    <property type="entry name" value="FAD-bd_FR_type"/>
</dbReference>
<dbReference type="EMBL" id="JACXWA010000080">
    <property type="protein sequence ID" value="MBD3870683.1"/>
    <property type="molecule type" value="Genomic_DNA"/>
</dbReference>
<dbReference type="SUPFAM" id="SSF52343">
    <property type="entry name" value="Ferredoxin reductase-like, C-terminal NADP-linked domain"/>
    <property type="match status" value="1"/>
</dbReference>
<keyword evidence="3" id="KW-0547">Nucleotide-binding</keyword>
<protein>
    <recommendedName>
        <fullName evidence="2">ferredoxin--NADP(+) reductase</fullName>
        <ecNumber evidence="2">1.18.1.2</ecNumber>
    </recommendedName>
</protein>
<name>A0A8J6XZT3_9BACT</name>
<sequence length="271" mass="30241">MGKFDLNAVVQQRNEVAPGLMVIRVAPEGWELPEFTPGQFAVLGLPPEAPRCELADPDEEEHKPGALIRRAYSIASSSVARENLELYITLVRSGALTPRLFALTPGDRLWLGPKITGRFTLDDAPDDADLVLVATGTGLAPYMSMLRTILPKGSDRRIAVFLGARHSWDLGYQAELMTMARQNPSFTYQTIISRPAEEPVPWGGPVGYVQDLWQGDHLDRAWGSRPDPDSTRVFLCGNPAMIEDMVTILNDESFREHSRKEPGHVFVERYW</sequence>
<dbReference type="InterPro" id="IPR001433">
    <property type="entry name" value="OxRdtase_FAD/NAD-bd"/>
</dbReference>
<evidence type="ECO:0000313" key="5">
    <source>
        <dbReference type="EMBL" id="MBD3870683.1"/>
    </source>
</evidence>
<dbReference type="Pfam" id="PF00175">
    <property type="entry name" value="NAD_binding_1"/>
    <property type="match status" value="1"/>
</dbReference>
<evidence type="ECO:0000259" key="4">
    <source>
        <dbReference type="PROSITE" id="PS51384"/>
    </source>
</evidence>
<dbReference type="InterPro" id="IPR033892">
    <property type="entry name" value="FNR_bac"/>
</dbReference>
<dbReference type="InterPro" id="IPR001709">
    <property type="entry name" value="Flavoprot_Pyr_Nucl_cyt_Rdtase"/>
</dbReference>
<dbReference type="InterPro" id="IPR051930">
    <property type="entry name" value="FNR_type-1"/>
</dbReference>
<dbReference type="PROSITE" id="PS51384">
    <property type="entry name" value="FAD_FR"/>
    <property type="match status" value="1"/>
</dbReference>